<dbReference type="InterPro" id="IPR005321">
    <property type="entry name" value="Peptidase_S58_DmpA"/>
</dbReference>
<dbReference type="Gene3D" id="3.60.70.12">
    <property type="entry name" value="L-amino peptidase D-ALA esterase/amidase"/>
    <property type="match status" value="1"/>
</dbReference>
<keyword evidence="2" id="KW-0378">Hydrolase</keyword>
<dbReference type="CDD" id="cd02252">
    <property type="entry name" value="nylC_like"/>
    <property type="match status" value="1"/>
</dbReference>
<accession>A0A2H5XFT1</accession>
<protein>
    <submittedName>
        <fullName evidence="2">Putative aminopeptidase</fullName>
        <ecNumber evidence="2">3.4.11.-</ecNumber>
    </submittedName>
</protein>
<dbReference type="InterPro" id="IPR016117">
    <property type="entry name" value="ArgJ-like_dom_sf"/>
</dbReference>
<evidence type="ECO:0000313" key="3">
    <source>
        <dbReference type="Proteomes" id="UP000236173"/>
    </source>
</evidence>
<comment type="caution">
    <text evidence="2">The sequence shown here is derived from an EMBL/GenBank/DDBJ whole genome shotgun (WGS) entry which is preliminary data.</text>
</comment>
<name>A0A2H5XFT1_9BACT</name>
<keyword evidence="2" id="KW-0031">Aminopeptidase</keyword>
<dbReference type="GO" id="GO:0004177">
    <property type="term" value="F:aminopeptidase activity"/>
    <property type="evidence" value="ECO:0007669"/>
    <property type="project" value="UniProtKB-KW"/>
</dbReference>
<sequence>MDWSVFDGVAVGHVTDLEHATGVTVLLFEQGATAGMELRGGATSTFGTDAANPLHLVPHLHAIVFTGGSMFGLESVFGVMRWLEERGIGFDTQVARVPIVSGAVVFDLRVGSASVRPTKEWGYQACQNAAPTETRQGNVGAGAGVTVGKVKGLDFAMKGGVGIAFTRIGAKVHVAALAVVNAWGDIVDFRTGQMVAGARDRTTGEWLNTERLLLSGEHGWGFQPMLVGENTTLVGVVTDAGLTKGQAMKAAQWAQNGLALAIRPAHTMYDGDFAVVASVGTKRCDFHALCVAIQHAVADAILNAVRHAQPLHGIPALG</sequence>
<dbReference type="AlphaFoldDB" id="A0A2H5XFT1"/>
<dbReference type="Pfam" id="PF03576">
    <property type="entry name" value="Peptidase_S58"/>
    <property type="match status" value="1"/>
</dbReference>
<proteinExistence type="inferred from homology"/>
<dbReference type="EMBL" id="BEHT01000048">
    <property type="protein sequence ID" value="GBD00031.1"/>
    <property type="molecule type" value="Genomic_DNA"/>
</dbReference>
<organism evidence="2 3">
    <name type="scientific">Candidatus Fervidibacter japonicus</name>
    <dbReference type="NCBI Taxonomy" id="2035412"/>
    <lineage>
        <taxon>Bacteria</taxon>
        <taxon>Candidatus Fervidibacterota</taxon>
        <taxon>Candidatus Fervidibacter</taxon>
    </lineage>
</organism>
<keyword evidence="2" id="KW-0645">Protease</keyword>
<dbReference type="SUPFAM" id="SSF56266">
    <property type="entry name" value="DmpA/ArgJ-like"/>
    <property type="match status" value="1"/>
</dbReference>
<dbReference type="PANTHER" id="PTHR36512">
    <property type="entry name" value="D-AMINOPEPTIDASE"/>
    <property type="match status" value="1"/>
</dbReference>
<comment type="similarity">
    <text evidence="1">Belongs to the peptidase S58 family.</text>
</comment>
<evidence type="ECO:0000256" key="1">
    <source>
        <dbReference type="ARBA" id="ARBA00007068"/>
    </source>
</evidence>
<dbReference type="EC" id="3.4.11.-" evidence="2"/>
<evidence type="ECO:0000313" key="2">
    <source>
        <dbReference type="EMBL" id="GBD00031.1"/>
    </source>
</evidence>
<reference evidence="3" key="1">
    <citation type="submission" date="2017-09" db="EMBL/GenBank/DDBJ databases">
        <title>Metaegenomics of thermophilic ammonia-oxidizing enrichment culture.</title>
        <authorList>
            <person name="Kato S."/>
            <person name="Suzuki K."/>
        </authorList>
    </citation>
    <scope>NUCLEOTIDE SEQUENCE [LARGE SCALE GENOMIC DNA]</scope>
</reference>
<dbReference type="Proteomes" id="UP000236173">
    <property type="component" value="Unassembled WGS sequence"/>
</dbReference>
<gene>
    <name evidence="2" type="ORF">HRbin17_02565</name>
</gene>
<dbReference type="PANTHER" id="PTHR36512:SF3">
    <property type="entry name" value="BLR5678 PROTEIN"/>
    <property type="match status" value="1"/>
</dbReference>